<feature type="region of interest" description="Disordered" evidence="1">
    <location>
        <begin position="36"/>
        <end position="55"/>
    </location>
</feature>
<feature type="compositionally biased region" description="Basic residues" evidence="1">
    <location>
        <begin position="451"/>
        <end position="462"/>
    </location>
</feature>
<evidence type="ECO:0000256" key="1">
    <source>
        <dbReference type="SAM" id="MobiDB-lite"/>
    </source>
</evidence>
<proteinExistence type="predicted"/>
<evidence type="ECO:0008006" key="4">
    <source>
        <dbReference type="Google" id="ProtNLM"/>
    </source>
</evidence>
<accession>A0AAD7FG64</accession>
<gene>
    <name evidence="2" type="ORF">FB45DRAFT_1091135</name>
</gene>
<dbReference type="AlphaFoldDB" id="A0AAD7FG64"/>
<name>A0AAD7FG64_9AGAR</name>
<keyword evidence="3" id="KW-1185">Reference proteome</keyword>
<protein>
    <recommendedName>
        <fullName evidence="4">SAP domain-containing protein</fullName>
    </recommendedName>
</protein>
<dbReference type="Proteomes" id="UP001221142">
    <property type="component" value="Unassembled WGS sequence"/>
</dbReference>
<dbReference type="EMBL" id="JARKIF010000015">
    <property type="protein sequence ID" value="KAJ7622302.1"/>
    <property type="molecule type" value="Genomic_DNA"/>
</dbReference>
<feature type="region of interest" description="Disordered" evidence="1">
    <location>
        <begin position="435"/>
        <end position="466"/>
    </location>
</feature>
<organism evidence="2 3">
    <name type="scientific">Roridomyces roridus</name>
    <dbReference type="NCBI Taxonomy" id="1738132"/>
    <lineage>
        <taxon>Eukaryota</taxon>
        <taxon>Fungi</taxon>
        <taxon>Dikarya</taxon>
        <taxon>Basidiomycota</taxon>
        <taxon>Agaricomycotina</taxon>
        <taxon>Agaricomycetes</taxon>
        <taxon>Agaricomycetidae</taxon>
        <taxon>Agaricales</taxon>
        <taxon>Marasmiineae</taxon>
        <taxon>Mycenaceae</taxon>
        <taxon>Roridomyces</taxon>
    </lineage>
</organism>
<reference evidence="2" key="1">
    <citation type="submission" date="2023-03" db="EMBL/GenBank/DDBJ databases">
        <title>Massive genome expansion in bonnet fungi (Mycena s.s.) driven by repeated elements and novel gene families across ecological guilds.</title>
        <authorList>
            <consortium name="Lawrence Berkeley National Laboratory"/>
            <person name="Harder C.B."/>
            <person name="Miyauchi S."/>
            <person name="Viragh M."/>
            <person name="Kuo A."/>
            <person name="Thoen E."/>
            <person name="Andreopoulos B."/>
            <person name="Lu D."/>
            <person name="Skrede I."/>
            <person name="Drula E."/>
            <person name="Henrissat B."/>
            <person name="Morin E."/>
            <person name="Kohler A."/>
            <person name="Barry K."/>
            <person name="LaButti K."/>
            <person name="Morin E."/>
            <person name="Salamov A."/>
            <person name="Lipzen A."/>
            <person name="Mereny Z."/>
            <person name="Hegedus B."/>
            <person name="Baldrian P."/>
            <person name="Stursova M."/>
            <person name="Weitz H."/>
            <person name="Taylor A."/>
            <person name="Grigoriev I.V."/>
            <person name="Nagy L.G."/>
            <person name="Martin F."/>
            <person name="Kauserud H."/>
        </authorList>
    </citation>
    <scope>NUCLEOTIDE SEQUENCE</scope>
    <source>
        <strain evidence="2">9284</strain>
    </source>
</reference>
<comment type="caution">
    <text evidence="2">The sequence shown here is derived from an EMBL/GenBank/DDBJ whole genome shotgun (WGS) entry which is preliminary data.</text>
</comment>
<evidence type="ECO:0000313" key="3">
    <source>
        <dbReference type="Proteomes" id="UP001221142"/>
    </source>
</evidence>
<feature type="compositionally biased region" description="Low complexity" evidence="1">
    <location>
        <begin position="239"/>
        <end position="256"/>
    </location>
</feature>
<evidence type="ECO:0000313" key="2">
    <source>
        <dbReference type="EMBL" id="KAJ7622302.1"/>
    </source>
</evidence>
<sequence length="833" mass="91185">MLLLSNESEWLAVCDSPEKHLKVYFRWIPLSVSHGETPAAPQAPSHPSRPSGSSSCRRLHAVRARRCRSLIPDCPPPTPTLMTGLSAPFSSSPSPFDPPSPRVWSSAGKVRFGPVQYHFFRTPNLNLVFGSGHCRTLNLNARSRSVQIVGQSRVRMGYKGVKFTRWVYLPQITPGLPEMYNIDCKIDKIALMGFKDFLNLNAEPASGSGSVQYGAGVTSEHKAKGSAKPRAAPSTASAVGPSTTPLPGPSTTVPGSPLSLPRQPAFAFHYPYPINTPFPPIKHSLSLPPSNCHIERHVDATAVIDGGSEGAFHRSAVAVILVLLLLGLLSLFDLAAALFVSAFRVRPYSNGLTGYSGEASVSSDMPKEVSGGARSLPFPKIGSYGVQVAGEWEIEHISLNISNRQLSELCDRFKLARSGNKSELTARLTKFSSNQSQDWNSLLPGATNPHKGPRKSHTKAKPKISQLRTQQHFLEDGAVRPQTDYTISVDGQSQHVLSKRELIRNWSSNITSKYPFKLIPPPERKRGIYNAASQVSTTSTGAGQSEISASTTREGIVSQFLEFLNDYDMTISATPSSTPSANVSTSHSSPVSGLTVNSSYHPAATISHVQHIPASQQLPTQVLSASAPPPHLYVHPANTQIQVAVPSAASSAPASWRSVLLADGRELPDPPLFSIAEDPEKILDIWDDRLPTWKGMSPLNIDGVPIPLVYWGKLYKHSKNLKWHGTRGSWFQWKVLVEAMTRTTLEQFWLRFSAPDKTGVVQRLSLTRIQSILMVERKAEDARLAVLAKAELPPSRLMYRKGSEWKPYQKNDALARIYRQFKGCNVEDSDDSD</sequence>
<feature type="compositionally biased region" description="Low complexity" evidence="1">
    <location>
        <begin position="45"/>
        <end position="55"/>
    </location>
</feature>
<feature type="region of interest" description="Disordered" evidence="1">
    <location>
        <begin position="220"/>
        <end position="256"/>
    </location>
</feature>